<dbReference type="AlphaFoldDB" id="A0A840FBB1"/>
<dbReference type="RefSeq" id="WP_183986691.1">
    <property type="nucleotide sequence ID" value="NZ_JACIEV010000011.1"/>
</dbReference>
<feature type="region of interest" description="Disordered" evidence="1">
    <location>
        <begin position="153"/>
        <end position="178"/>
    </location>
</feature>
<protein>
    <submittedName>
        <fullName evidence="2">Beta-phosphoglucomutase-like phosphatase (HAD superfamily)</fullName>
    </submittedName>
</protein>
<proteinExistence type="predicted"/>
<dbReference type="EMBL" id="JACIEV010000011">
    <property type="protein sequence ID" value="MBB4155310.1"/>
    <property type="molecule type" value="Genomic_DNA"/>
</dbReference>
<name>A0A840FBB1_9SPHN</name>
<sequence>MVISSDILQQVVAQAQEADWNNAVGAVLTKPTAANIVDLTTYPDRLAAVAPQMGNPSQRHRNVSAALDFLGLMNHGEQAAALEQLRARKQALVKGKESTEVTDTMIAALRMNDPELIARAKGLAGMVLAASVPFYELPDMLKTAGFKNVPEVKSAGADEVEPPPSPAMDETGDPEVVR</sequence>
<evidence type="ECO:0000256" key="1">
    <source>
        <dbReference type="SAM" id="MobiDB-lite"/>
    </source>
</evidence>
<gene>
    <name evidence="2" type="ORF">GGQ80_003230</name>
</gene>
<evidence type="ECO:0000313" key="3">
    <source>
        <dbReference type="Proteomes" id="UP000529795"/>
    </source>
</evidence>
<comment type="caution">
    <text evidence="2">The sequence shown here is derived from an EMBL/GenBank/DDBJ whole genome shotgun (WGS) entry which is preliminary data.</text>
</comment>
<accession>A0A840FBB1</accession>
<evidence type="ECO:0000313" key="2">
    <source>
        <dbReference type="EMBL" id="MBB4155310.1"/>
    </source>
</evidence>
<organism evidence="2 3">
    <name type="scientific">Sphingomonas jinjuensis</name>
    <dbReference type="NCBI Taxonomy" id="535907"/>
    <lineage>
        <taxon>Bacteria</taxon>
        <taxon>Pseudomonadati</taxon>
        <taxon>Pseudomonadota</taxon>
        <taxon>Alphaproteobacteria</taxon>
        <taxon>Sphingomonadales</taxon>
        <taxon>Sphingomonadaceae</taxon>
        <taxon>Sphingomonas</taxon>
    </lineage>
</organism>
<reference evidence="2 3" key="1">
    <citation type="submission" date="2020-08" db="EMBL/GenBank/DDBJ databases">
        <title>Genomic Encyclopedia of Type Strains, Phase IV (KMG-IV): sequencing the most valuable type-strain genomes for metagenomic binning, comparative biology and taxonomic classification.</title>
        <authorList>
            <person name="Goeker M."/>
        </authorList>
    </citation>
    <scope>NUCLEOTIDE SEQUENCE [LARGE SCALE GENOMIC DNA]</scope>
    <source>
        <strain evidence="2 3">YC6723</strain>
    </source>
</reference>
<dbReference type="Proteomes" id="UP000529795">
    <property type="component" value="Unassembled WGS sequence"/>
</dbReference>
<keyword evidence="3" id="KW-1185">Reference proteome</keyword>